<dbReference type="NCBIfam" id="NF001204">
    <property type="entry name" value="PRK00166.1"/>
    <property type="match status" value="1"/>
</dbReference>
<dbReference type="InterPro" id="IPR004843">
    <property type="entry name" value="Calcineurin-like_PHP"/>
</dbReference>
<dbReference type="Proteomes" id="UP000253307">
    <property type="component" value="Unassembled WGS sequence"/>
</dbReference>
<evidence type="ECO:0000256" key="5">
    <source>
        <dbReference type="ARBA" id="ARBA00031248"/>
    </source>
</evidence>
<dbReference type="Pfam" id="PF00149">
    <property type="entry name" value="Metallophos"/>
    <property type="match status" value="1"/>
</dbReference>
<evidence type="ECO:0000256" key="4">
    <source>
        <dbReference type="ARBA" id="ARBA00022801"/>
    </source>
</evidence>
<evidence type="ECO:0000256" key="1">
    <source>
        <dbReference type="ARBA" id="ARBA00003413"/>
    </source>
</evidence>
<gene>
    <name evidence="10" type="ORF">DBW96_00640</name>
</gene>
<dbReference type="PIRSF" id="PIRSF000903">
    <property type="entry name" value="B5n-ttraPtase_sm"/>
    <property type="match status" value="1"/>
</dbReference>
<dbReference type="InterPro" id="IPR004617">
    <property type="entry name" value="ApaH"/>
</dbReference>
<accession>A0A368C083</accession>
<dbReference type="Gene3D" id="3.60.21.10">
    <property type="match status" value="1"/>
</dbReference>
<protein>
    <recommendedName>
        <fullName evidence="3">bis(5'-nucleosyl)-tetraphosphatase (symmetrical)</fullName>
        <ecNumber evidence="3">3.6.1.41</ecNumber>
    </recommendedName>
    <alternativeName>
        <fullName evidence="6">Ap4A hydrolase</fullName>
    </alternativeName>
    <alternativeName>
        <fullName evidence="5">Diadenosine 5',5'''-P1,P4-tetraphosphate pyrophosphohydrolase</fullName>
    </alternativeName>
    <alternativeName>
        <fullName evidence="7">Diadenosine tetraphosphatase</fullName>
    </alternativeName>
</protein>
<proteinExistence type="inferred from homology"/>
<dbReference type="GO" id="GO:0016791">
    <property type="term" value="F:phosphatase activity"/>
    <property type="evidence" value="ECO:0007669"/>
    <property type="project" value="TreeGrafter"/>
</dbReference>
<evidence type="ECO:0000313" key="11">
    <source>
        <dbReference type="Proteomes" id="UP000253307"/>
    </source>
</evidence>
<name>A0A368C083_9GAMM</name>
<dbReference type="GO" id="GO:0110154">
    <property type="term" value="P:RNA decapping"/>
    <property type="evidence" value="ECO:0007669"/>
    <property type="project" value="TreeGrafter"/>
</dbReference>
<dbReference type="PANTHER" id="PTHR42850">
    <property type="entry name" value="METALLOPHOSPHOESTERASE"/>
    <property type="match status" value="1"/>
</dbReference>
<feature type="domain" description="Calcineurin-like phosphoesterase" evidence="9">
    <location>
        <begin position="1"/>
        <end position="154"/>
    </location>
</feature>
<dbReference type="EMBL" id="QOPE01000003">
    <property type="protein sequence ID" value="RCL42537.1"/>
    <property type="molecule type" value="Genomic_DNA"/>
</dbReference>
<dbReference type="AlphaFoldDB" id="A0A368C083"/>
<organism evidence="10 11">
    <name type="scientific">SAR86 cluster bacterium</name>
    <dbReference type="NCBI Taxonomy" id="2030880"/>
    <lineage>
        <taxon>Bacteria</taxon>
        <taxon>Pseudomonadati</taxon>
        <taxon>Pseudomonadota</taxon>
        <taxon>Gammaproteobacteria</taxon>
        <taxon>SAR86 cluster</taxon>
    </lineage>
</organism>
<dbReference type="InterPro" id="IPR050126">
    <property type="entry name" value="Ap4A_hydrolase"/>
</dbReference>
<dbReference type="PANTHER" id="PTHR42850:SF11">
    <property type="entry name" value="BIS(5'-NUCLEOSYL)-TETRAPHOSPHATASE [SYMMETRICAL]"/>
    <property type="match status" value="1"/>
</dbReference>
<reference evidence="10 11" key="1">
    <citation type="journal article" date="2018" name="Microbiome">
        <title>Fine metagenomic profile of the Mediterranean stratified and mixed water columns revealed by assembly and recruitment.</title>
        <authorList>
            <person name="Haro-Moreno J.M."/>
            <person name="Lopez-Perez M."/>
            <person name="De La Torre J.R."/>
            <person name="Picazo A."/>
            <person name="Camacho A."/>
            <person name="Rodriguez-Valera F."/>
        </authorList>
    </citation>
    <scope>NUCLEOTIDE SEQUENCE [LARGE SCALE GENOMIC DNA]</scope>
    <source>
        <strain evidence="10">MED-G82</strain>
    </source>
</reference>
<dbReference type="EC" id="3.6.1.41" evidence="3"/>
<keyword evidence="4" id="KW-0378">Hydrolase</keyword>
<dbReference type="SUPFAM" id="SSF56300">
    <property type="entry name" value="Metallo-dependent phosphatases"/>
    <property type="match status" value="1"/>
</dbReference>
<comment type="catalytic activity">
    <reaction evidence="8">
        <text>P(1),P(4)-bis(5'-adenosyl) tetraphosphate + H2O = 2 ADP + 2 H(+)</text>
        <dbReference type="Rhea" id="RHEA:24252"/>
        <dbReference type="ChEBI" id="CHEBI:15377"/>
        <dbReference type="ChEBI" id="CHEBI:15378"/>
        <dbReference type="ChEBI" id="CHEBI:58141"/>
        <dbReference type="ChEBI" id="CHEBI:456216"/>
        <dbReference type="EC" id="3.6.1.41"/>
    </reaction>
</comment>
<dbReference type="InterPro" id="IPR029052">
    <property type="entry name" value="Metallo-depent_PP-like"/>
</dbReference>
<comment type="caution">
    <text evidence="10">The sequence shown here is derived from an EMBL/GenBank/DDBJ whole genome shotgun (WGS) entry which is preliminary data.</text>
</comment>
<dbReference type="InterPro" id="IPR006186">
    <property type="entry name" value="Ser/Thr-sp_prot-phosphatase"/>
</dbReference>
<comment type="function">
    <text evidence="1">Hydrolyzes diadenosine 5',5'''-P1,P4-tetraphosphate to yield ADP.</text>
</comment>
<evidence type="ECO:0000313" key="10">
    <source>
        <dbReference type="EMBL" id="RCL42537.1"/>
    </source>
</evidence>
<sequence>MSTYVIGDVHGCFNELKKLLKKISFNPSKDSIIFTGDLVNRGNQSLEVLEFCMKEKSIDTVLGNHDVFLIKSLLGKKSPERLKKICAHKNKKKFLQWLVKKPFLISKKLNGKEFIIVHAGIPPSWSIKDTKVFAKRLSKNLKNNPEQFVQHAWGNKPNTWNNKLNDEELDRVTLNYLTRMRFCNASGKMDLKSNGLFSKMKFKKWFQHWDLDENKRVIFGHWAALNGKTLNRQFIGLDTACVWGGKLTAFRLDDETFFQIKKI</sequence>
<evidence type="ECO:0000256" key="2">
    <source>
        <dbReference type="ARBA" id="ARBA00005419"/>
    </source>
</evidence>
<evidence type="ECO:0000259" key="9">
    <source>
        <dbReference type="Pfam" id="PF00149"/>
    </source>
</evidence>
<dbReference type="PRINTS" id="PR00114">
    <property type="entry name" value="STPHPHTASE"/>
</dbReference>
<evidence type="ECO:0000256" key="3">
    <source>
        <dbReference type="ARBA" id="ARBA00012506"/>
    </source>
</evidence>
<dbReference type="GO" id="GO:0008803">
    <property type="term" value="F:bis(5'-nucleosyl)-tetraphosphatase (symmetrical) activity"/>
    <property type="evidence" value="ECO:0007669"/>
    <property type="project" value="UniProtKB-EC"/>
</dbReference>
<evidence type="ECO:0000256" key="7">
    <source>
        <dbReference type="ARBA" id="ARBA00033210"/>
    </source>
</evidence>
<dbReference type="GO" id="GO:0005737">
    <property type="term" value="C:cytoplasm"/>
    <property type="evidence" value="ECO:0007669"/>
    <property type="project" value="TreeGrafter"/>
</dbReference>
<evidence type="ECO:0000256" key="8">
    <source>
        <dbReference type="ARBA" id="ARBA00049417"/>
    </source>
</evidence>
<evidence type="ECO:0000256" key="6">
    <source>
        <dbReference type="ARBA" id="ARBA00032248"/>
    </source>
</evidence>
<comment type="similarity">
    <text evidence="2">Belongs to the Ap4A hydrolase family.</text>
</comment>